<reference evidence="1 2" key="1">
    <citation type="submission" date="2013-03" db="EMBL/GenBank/DDBJ databases">
        <authorList>
            <person name="Linke B."/>
        </authorList>
    </citation>
    <scope>NUCLEOTIDE SEQUENCE [LARGE SCALE GENOMIC DNA]</scope>
    <source>
        <strain evidence="1 2">B13</strain>
    </source>
</reference>
<dbReference type="AlphaFoldDB" id="A0A024HKP2"/>
<evidence type="ECO:0000313" key="1">
    <source>
        <dbReference type="EMBL" id="CDF85013.1"/>
    </source>
</evidence>
<dbReference type="OrthoDB" id="6958374at2"/>
<name>A0A024HKP2_PSEKB</name>
<proteinExistence type="predicted"/>
<dbReference type="KEGG" id="pkc:PKB_3675"/>
<keyword evidence="2" id="KW-1185">Reference proteome</keyword>
<organism evidence="1 2">
    <name type="scientific">Pseudomonas knackmussii (strain DSM 6978 / CCUG 54928 / LMG 23759 / B13)</name>
    <dbReference type="NCBI Taxonomy" id="1301098"/>
    <lineage>
        <taxon>Bacteria</taxon>
        <taxon>Pseudomonadati</taxon>
        <taxon>Pseudomonadota</taxon>
        <taxon>Gammaproteobacteria</taxon>
        <taxon>Pseudomonadales</taxon>
        <taxon>Pseudomonadaceae</taxon>
        <taxon>Pseudomonas</taxon>
    </lineage>
</organism>
<dbReference type="HOGENOM" id="CLU_148657_0_0_6"/>
<sequence length="106" mass="12118">MNCAHPHVRLAPITTGLLRRNPRILLSGNHQPTLVRYLEGWPKRWQGSRTFRIQFARDLEEIARFPSDSFDFAVAHAPSADTLESLVHELTRVARQGLITRRPPAL</sequence>
<gene>
    <name evidence="1" type="ORF">PKB_3675</name>
</gene>
<accession>A0A024HKP2</accession>
<evidence type="ECO:0008006" key="3">
    <source>
        <dbReference type="Google" id="ProtNLM"/>
    </source>
</evidence>
<dbReference type="PATRIC" id="fig|1301098.3.peg.3681"/>
<reference evidence="1 2" key="2">
    <citation type="submission" date="2014-05" db="EMBL/GenBank/DDBJ databases">
        <title>Genome sequence of the 3-chlorobenzoate degrading bacterium Pseudomonas knackmussii B13 shows multiple evidence for horizontal gene transfer.</title>
        <authorList>
            <person name="Miyazaki R."/>
            <person name="Bertelli C."/>
            <person name="Falquet L."/>
            <person name="Robinson-Rechavi M."/>
            <person name="Gharib W."/>
            <person name="Roy S."/>
            <person name="Van der Meer J.R."/>
        </authorList>
    </citation>
    <scope>NUCLEOTIDE SEQUENCE [LARGE SCALE GENOMIC DNA]</scope>
    <source>
        <strain evidence="1 2">B13</strain>
    </source>
</reference>
<evidence type="ECO:0000313" key="2">
    <source>
        <dbReference type="Proteomes" id="UP000025241"/>
    </source>
</evidence>
<protein>
    <recommendedName>
        <fullName evidence="3">Class I SAM-dependent methyltransferase</fullName>
    </recommendedName>
</protein>
<dbReference type="RefSeq" id="WP_043253393.1">
    <property type="nucleotide sequence ID" value="NZ_HG322950.1"/>
</dbReference>
<dbReference type="EMBL" id="HG322950">
    <property type="protein sequence ID" value="CDF85013.1"/>
    <property type="molecule type" value="Genomic_DNA"/>
</dbReference>
<dbReference type="Proteomes" id="UP000025241">
    <property type="component" value="Chromosome I"/>
</dbReference>